<feature type="repeat" description="HEAT" evidence="1">
    <location>
        <begin position="1669"/>
        <end position="1704"/>
    </location>
</feature>
<protein>
    <submittedName>
        <fullName evidence="6">U3 snoRNP protein Utp20</fullName>
    </submittedName>
</protein>
<dbReference type="PROSITE" id="PS50077">
    <property type="entry name" value="HEAT_REPEAT"/>
    <property type="match status" value="1"/>
</dbReference>
<feature type="domain" description="U3 small nucleolar RNA-associated protein 20 C-terminal" evidence="5">
    <location>
        <begin position="2299"/>
        <end position="2578"/>
    </location>
</feature>
<dbReference type="PANTHER" id="PTHR17695">
    <property type="entry name" value="SMALL SUBUNIT PROCESSOME COMPONENT 20 HOMOLOG"/>
    <property type="match status" value="1"/>
</dbReference>
<feature type="region of interest" description="Disordered" evidence="2">
    <location>
        <begin position="731"/>
        <end position="758"/>
    </location>
</feature>
<dbReference type="Pfam" id="PF23099">
    <property type="entry name" value="UTP20_C"/>
    <property type="match status" value="1"/>
</dbReference>
<evidence type="ECO:0000313" key="6">
    <source>
        <dbReference type="EMBL" id="KAB5592789.1"/>
    </source>
</evidence>
<dbReference type="InterPro" id="IPR016024">
    <property type="entry name" value="ARM-type_fold"/>
</dbReference>
<dbReference type="InterPro" id="IPR057525">
    <property type="entry name" value="UTP20_C"/>
</dbReference>
<feature type="domain" description="U3 small nucleolar RNA-associated protein 20 N-terminal" evidence="3">
    <location>
        <begin position="841"/>
        <end position="1428"/>
    </location>
</feature>
<organism evidence="6 7">
    <name type="scientific">Ceratobasidium theobromae</name>
    <dbReference type="NCBI Taxonomy" id="1582974"/>
    <lineage>
        <taxon>Eukaryota</taxon>
        <taxon>Fungi</taxon>
        <taxon>Dikarya</taxon>
        <taxon>Basidiomycota</taxon>
        <taxon>Agaricomycotina</taxon>
        <taxon>Agaricomycetes</taxon>
        <taxon>Cantharellales</taxon>
        <taxon>Ceratobasidiaceae</taxon>
        <taxon>Ceratobasidium</taxon>
    </lineage>
</organism>
<dbReference type="InterPro" id="IPR011989">
    <property type="entry name" value="ARM-like"/>
</dbReference>
<comment type="caution">
    <text evidence="6">The sequence shown here is derived from an EMBL/GenBank/DDBJ whole genome shotgun (WGS) entry which is preliminary data.</text>
</comment>
<dbReference type="InterPro" id="IPR046523">
    <property type="entry name" value="UTP20_dom"/>
</dbReference>
<feature type="region of interest" description="Disordered" evidence="2">
    <location>
        <begin position="2567"/>
        <end position="2602"/>
    </location>
</feature>
<dbReference type="Pfam" id="PF20416">
    <property type="entry name" value="UTP20"/>
    <property type="match status" value="1"/>
</dbReference>
<gene>
    <name evidence="6" type="ORF">CTheo_3773</name>
</gene>
<evidence type="ECO:0000259" key="3">
    <source>
        <dbReference type="Pfam" id="PF07539"/>
    </source>
</evidence>
<dbReference type="InterPro" id="IPR052575">
    <property type="entry name" value="SSU_processome_comp_20"/>
</dbReference>
<evidence type="ECO:0000256" key="1">
    <source>
        <dbReference type="PROSITE-ProRule" id="PRU00103"/>
    </source>
</evidence>
<feature type="domain" description="U3 small nucleolar RNA-associated protein 20" evidence="4">
    <location>
        <begin position="1636"/>
        <end position="1858"/>
    </location>
</feature>
<evidence type="ECO:0000259" key="5">
    <source>
        <dbReference type="Pfam" id="PF23099"/>
    </source>
</evidence>
<evidence type="ECO:0000256" key="2">
    <source>
        <dbReference type="SAM" id="MobiDB-lite"/>
    </source>
</evidence>
<proteinExistence type="predicted"/>
<dbReference type="EMBL" id="SSOP01000054">
    <property type="protein sequence ID" value="KAB5592789.1"/>
    <property type="molecule type" value="Genomic_DNA"/>
</dbReference>
<feature type="compositionally biased region" description="Acidic residues" evidence="2">
    <location>
        <begin position="2403"/>
        <end position="2414"/>
    </location>
</feature>
<dbReference type="OrthoDB" id="360653at2759"/>
<dbReference type="GO" id="GO:0030686">
    <property type="term" value="C:90S preribosome"/>
    <property type="evidence" value="ECO:0007669"/>
    <property type="project" value="TreeGrafter"/>
</dbReference>
<feature type="region of interest" description="Disordered" evidence="2">
    <location>
        <begin position="2393"/>
        <end position="2416"/>
    </location>
</feature>
<sequence length="2602" mass="289833">MSDDERMEIDEAPRRTKRFTFRSYEAQLKDVHAPSKAAPLIADHDVEDTQSHFQVSLGQWRQLNLSPKFITYANRVGPLSESMPMLLHHWEELVQLWVDAVASSDEEGFKPLIELSTCLIYDLRQTLLPAAPQILQTLLSLLPRKLSPDALELLLTALTTYLKYLVIASLSLVEPTWSALLAAACTSAQPAHVRMLAEVWGRLLRKLKTPERERAVWLLLSSLQGGSETEAEFAAWCVIEATRAKEAQGVYTTAIELVGLIVDAYVGEGSRETYLLLRRVLTALLHHSKAESFVGVAGVIVAALEKEMVQLEAEVKGKGKNSGAGETSEGEKRLVRAVEITIVMCAVRKGGKLTSTTVSSLLSMVPRILACTSVESQIRPEYRALVVAALMAGDMAAWIGPGRRALDCIWKDPVEGMRLAGTLSELEWGGWKSMMLPHVLRQAQRTPETLASHRSHTLSVLAVLHKAGRLDVDAVWIARVGSDIVEGLHAWNIGDDVTDLLSMSILSPILPNAAAGVARIISLMHASKGNQDVSLAASMQALVQLEEAEGALRKQPSLPLRDLVERWWWSEAVMSVLPQFQSLLASTSPLIPLSDILPHLLTPLASHSRTLRLSALQILSGPCVTHSPAQKETLSRILSAEEAPLTVQGTRERAIKIRKVVDASSSINGEYMDKVAARWLVAQLKVNLRPLWVPAIQTLGTLAGMGGCGEEVWGVAFGELEKVFRDPGSFTLRSDEGEDHGDKMGVDESDKRREWEEEERTWRCPSAIRFTKTLRRWEKDKVTATEAPESQDRLDLANYEAQLLHALARMPALMDRHTRALVPLFFEYASPTAPIPSKPPRARTMGWLTMLSKLGNPKAAFRSQELHDLYTTLLSHPDRPLQSLALTCILTFKEPHILAIKQSLRMFLDETKWRDEMTGFSLDTFDGKLKTRAVEVLVRLLYGTMLEKNRRDRKSAVLTLLSTCSSEELGTLVWLMLAPFEDALEGDLEGAVTAAEGKQRVGFLVLLADVLKNLGPKLLGYWPQLLRTTMVLLRDAQAHCKSGAITDEGDIDESEEPGDQHTLRQARTIRQLGLKRFIEFFRSAVAEVFDFSPYVPVAFRWFVSPRVPLLSRENTQAPSGILELAYAWSVEPRTAIYLAEYDVEVLPQVFNCLTAVNVKPAVISKVFDIVEALLDHSETYGDVKTRVIGPHMSHILAQLAAMVEKSSTLMSTTDLVQRQLRILCQVAPYISDETQATRLLLLLSPLLRRPAKTVSEKIKVDLLGIVKNTFPLVHALKDPTGETYRTTYELVASLFQSLRSRPTRIILIEVFNQLASLNEALLPVAHIIAELNAYSAKRMDEPDFERRLTAFGSFNDNDYKALTCELWLPILYNMMFFIQDPEELSIRSSASLSLKRFVDQVAANPSSDYEKTFVKILYPGLRNGLRSKFELVRAEILGVVAHAVAHCDPVSSLSQLKPLLADGDDEANFFLNIYHIQIHRRTRALRRLADFAENVRSTTLSEVFVPLVGQLVEAVATTDHLLVNEAIATMGRIAAYLTWGSYNATVQHYLRLAREREPTTEKAMIRAVVSILDNFHFKMEDSVEVEKTEAEESAEPTYAPDADASAQLEAKKMARIGEAVMSRLLPSLLQYLEKRDGAEEAIRIPVAIGIARVAMHLPDTYRGPQISKLITVLSQILRSKSQDVRDLTRETLCKIAVIIGSESLPLLIKELRGALTRGPQLHVLAFVVHSILVHVTTGEHATRFTTLDNSAADVAHISAEVVFGQSGKDVQAEEYKTKMREVRSSASKGLDSFMIIAKYITASRTPTLLTPIRAIMHETVAMKPMQQAEDVLRRIASGLNANTNLQPADILTLCHTLISQNAKFLKQKPAKKHSRKTAFDVELKRETAPDSAFYAANSFRFIAFGLDIFITGLRRGRFDINDPNIIARLEPMVVVLGNTLYSQDGHVVTLGLKAAASVVKYPLRTIDKSLPIFVKQTLEIIRNSGSTESEVTQTALKSLAIMIRDCPAAKLQEKDLTLLLEVMTPDLEEPERQAAVFSLLRAIVARKFVIPEIYDLMSKVSEIVVTNQSTQVQELARSVLLQFLLDYPQGKGRLRTQLNALARNLDYVFDSGRKSAMELLAVIISKFTDAIIDEYADMFFVALVLRLANDDSTKCREMAAALIQQLLSRVGEARRKKLMVHVHNWAEQEEKEQLASVAAQVCGLSLDVLHSEARPFLSDMVADLRALIQRSAYTFDNESDSMEVDNNNGGDNTLTWQFAYHSLTALGKVYREFPEQLHSASAADWGAIYSHLLFPHAWVRLAACRLAGTFFASVPISSASLKLSSDIAEATMVGPEGAIISLPTLIDITQKLCLQLWSVHLNDDLSTQIVKNLFYAGKVFALVYDQAALGSEEQSADKSETESSPEDEAEESIEASETRLAKALDNPLAWLFSKLSYQARSAHITRLNRAPDSGTWHTHIGAIFRWFAAMASHLPSSTLEIFLPHILAPVYRIVEEDTIKDTELDLLKTLSHELQALLQQRTGTTSFATAYSRIKQGVVRIRHERRTQRATQAATHPEAVARRKLQRNIAKKEGRKRKDRSFADGKIRNNALKKRRRTSEDA</sequence>
<accession>A0A5N5QM91</accession>
<dbReference type="SUPFAM" id="SSF48371">
    <property type="entry name" value="ARM repeat"/>
    <property type="match status" value="3"/>
</dbReference>
<dbReference type="GO" id="GO:0032040">
    <property type="term" value="C:small-subunit processome"/>
    <property type="evidence" value="ECO:0007669"/>
    <property type="project" value="TreeGrafter"/>
</dbReference>
<dbReference type="Proteomes" id="UP000383932">
    <property type="component" value="Unassembled WGS sequence"/>
</dbReference>
<feature type="compositionally biased region" description="Basic residues" evidence="2">
    <location>
        <begin position="2591"/>
        <end position="2602"/>
    </location>
</feature>
<reference evidence="6 7" key="1">
    <citation type="journal article" date="2019" name="Fungal Biol. Biotechnol.">
        <title>Draft genome sequence of fastidious pathogen Ceratobasidium theobromae, which causes vascular-streak dieback in Theobroma cacao.</title>
        <authorList>
            <person name="Ali S.S."/>
            <person name="Asman A."/>
            <person name="Shao J."/>
            <person name="Firmansyah A.P."/>
            <person name="Susilo A.W."/>
            <person name="Rosmana A."/>
            <person name="McMahon P."/>
            <person name="Junaid M."/>
            <person name="Guest D."/>
            <person name="Kheng T.Y."/>
            <person name="Meinhardt L.W."/>
            <person name="Bailey B.A."/>
        </authorList>
    </citation>
    <scope>NUCLEOTIDE SEQUENCE [LARGE SCALE GENOMIC DNA]</scope>
    <source>
        <strain evidence="6 7">CT2</strain>
    </source>
</reference>
<dbReference type="Gene3D" id="1.25.10.10">
    <property type="entry name" value="Leucine-rich Repeat Variant"/>
    <property type="match status" value="3"/>
</dbReference>
<feature type="compositionally biased region" description="Basic and acidic residues" evidence="2">
    <location>
        <begin position="740"/>
        <end position="755"/>
    </location>
</feature>
<dbReference type="InterPro" id="IPR021133">
    <property type="entry name" value="HEAT_type_2"/>
</dbReference>
<evidence type="ECO:0000313" key="7">
    <source>
        <dbReference type="Proteomes" id="UP000383932"/>
    </source>
</evidence>
<dbReference type="InterPro" id="IPR011430">
    <property type="entry name" value="UTP20_N"/>
</dbReference>
<dbReference type="Pfam" id="PF07539">
    <property type="entry name" value="UTP20_N"/>
    <property type="match status" value="1"/>
</dbReference>
<name>A0A5N5QM91_9AGAM</name>
<evidence type="ECO:0000259" key="4">
    <source>
        <dbReference type="Pfam" id="PF20416"/>
    </source>
</evidence>
<keyword evidence="7" id="KW-1185">Reference proteome</keyword>
<dbReference type="PANTHER" id="PTHR17695:SF11">
    <property type="entry name" value="SMALL SUBUNIT PROCESSOME COMPONENT 20 HOMOLOG"/>
    <property type="match status" value="1"/>
</dbReference>